<feature type="domain" description="Protein kinase" evidence="5">
    <location>
        <begin position="293"/>
        <end position="661"/>
    </location>
</feature>
<dbReference type="AlphaFoldDB" id="A0A397UMY4"/>
<dbReference type="Pfam" id="PF07714">
    <property type="entry name" value="PK_Tyr_Ser-Thr"/>
    <property type="match status" value="1"/>
</dbReference>
<dbReference type="InterPro" id="IPR001245">
    <property type="entry name" value="Ser-Thr/Tyr_kinase_cat_dom"/>
</dbReference>
<evidence type="ECO:0000256" key="3">
    <source>
        <dbReference type="ARBA" id="ARBA00022777"/>
    </source>
</evidence>
<dbReference type="STRING" id="44941.A0A397UMY4"/>
<dbReference type="GO" id="GO:0004674">
    <property type="term" value="F:protein serine/threonine kinase activity"/>
    <property type="evidence" value="ECO:0007669"/>
    <property type="project" value="TreeGrafter"/>
</dbReference>
<evidence type="ECO:0000259" key="5">
    <source>
        <dbReference type="PROSITE" id="PS50011"/>
    </source>
</evidence>
<dbReference type="Proteomes" id="UP000266673">
    <property type="component" value="Unassembled WGS sequence"/>
</dbReference>
<evidence type="ECO:0000256" key="4">
    <source>
        <dbReference type="ARBA" id="ARBA00022840"/>
    </source>
</evidence>
<evidence type="ECO:0000256" key="1">
    <source>
        <dbReference type="ARBA" id="ARBA00022679"/>
    </source>
</evidence>
<dbReference type="GO" id="GO:0005524">
    <property type="term" value="F:ATP binding"/>
    <property type="evidence" value="ECO:0007669"/>
    <property type="project" value="UniProtKB-KW"/>
</dbReference>
<organism evidence="6 7">
    <name type="scientific">Gigaspora rosea</name>
    <dbReference type="NCBI Taxonomy" id="44941"/>
    <lineage>
        <taxon>Eukaryota</taxon>
        <taxon>Fungi</taxon>
        <taxon>Fungi incertae sedis</taxon>
        <taxon>Mucoromycota</taxon>
        <taxon>Glomeromycotina</taxon>
        <taxon>Glomeromycetes</taxon>
        <taxon>Diversisporales</taxon>
        <taxon>Gigasporaceae</taxon>
        <taxon>Gigaspora</taxon>
    </lineage>
</organism>
<dbReference type="PROSITE" id="PS50011">
    <property type="entry name" value="PROTEIN_KINASE_DOM"/>
    <property type="match status" value="1"/>
</dbReference>
<comment type="caution">
    <text evidence="6">The sequence shown here is derived from an EMBL/GenBank/DDBJ whole genome shotgun (WGS) entry which is preliminary data.</text>
</comment>
<sequence length="704" mass="82198">MSLNPNKYPEDNPFSVKQNNTTYKYHIISEGIYPPKNRLCYTSARSHNKTRYKIPDDYLVQTSWGRGKSKHTIECEIKYELDGPIFIVRFQEGSQQYILESKESPSDAANKYLWKKNPNNPRARISGIHVFCFNILDIEKERERKHRSSSFRPFNTLSESMKTKRSRAFSVQLDKAFKNEIPNFFNSVDRPVLQEIRFCVQDKDYLANYNKEKTSSFDAFVKVIDQGPISRDAYRKLAALQPELPRDHNISDARKNINEEMNKQVPINILNAENISLTTTNEIPHINNQEIEEEILKYIGKAGYRRITDILLFIIPGLVKQNILNTDNPILHETAATLEDSSGIKWKVQFYFSSDWKFMAIILGLKEEFFNNSTSTLLPGHTKPPLLPMIPLNHYVPDELHIMLRIWDRLWELVIQELKSENRYNTHTRAIISMEMKKISVGFHFWPDHSMQSWSYTPLMGGDKEKQKNEWADNSEIEDDLKKLLMENKYVKAYCDIGLKDPTFLKCFGISRDKVTKDYILVMEYASEDIHSHDLIHCDLHSGNILLNSLKSAYITDLGLSISTKSKSNGIFGILPYIVPEVWDKQLYTKASDIYSFGMIMWEILNGKPVPFEETSKFQSKLRLPIHENTATCYADLIKKCWNAEPENDQQQKKFNLIKKLQNIKNEDTQIYNDLYYKSSFIPSNNYYEETKTYELEIPDDIDE</sequence>
<name>A0A397UMY4_9GLOM</name>
<dbReference type="EMBL" id="QKWP01001470">
    <property type="protein sequence ID" value="RIB08723.1"/>
    <property type="molecule type" value="Genomic_DNA"/>
</dbReference>
<dbReference type="InterPro" id="IPR011009">
    <property type="entry name" value="Kinase-like_dom_sf"/>
</dbReference>
<keyword evidence="1" id="KW-0808">Transferase</keyword>
<dbReference type="InterPro" id="IPR000719">
    <property type="entry name" value="Prot_kinase_dom"/>
</dbReference>
<protein>
    <recommendedName>
        <fullName evidence="5">Protein kinase domain-containing protein</fullName>
    </recommendedName>
</protein>
<dbReference type="Gene3D" id="1.10.510.10">
    <property type="entry name" value="Transferase(Phosphotransferase) domain 1"/>
    <property type="match status" value="1"/>
</dbReference>
<reference evidence="6 7" key="1">
    <citation type="submission" date="2018-06" db="EMBL/GenBank/DDBJ databases">
        <title>Comparative genomics reveals the genomic features of Rhizophagus irregularis, R. cerebriforme, R. diaphanum and Gigaspora rosea, and their symbiotic lifestyle signature.</title>
        <authorList>
            <person name="Morin E."/>
            <person name="San Clemente H."/>
            <person name="Chen E.C.H."/>
            <person name="De La Providencia I."/>
            <person name="Hainaut M."/>
            <person name="Kuo A."/>
            <person name="Kohler A."/>
            <person name="Murat C."/>
            <person name="Tang N."/>
            <person name="Roy S."/>
            <person name="Loubradou J."/>
            <person name="Henrissat B."/>
            <person name="Grigoriev I.V."/>
            <person name="Corradi N."/>
            <person name="Roux C."/>
            <person name="Martin F.M."/>
        </authorList>
    </citation>
    <scope>NUCLEOTIDE SEQUENCE [LARGE SCALE GENOMIC DNA]</scope>
    <source>
        <strain evidence="6 7">DAOM 194757</strain>
    </source>
</reference>
<keyword evidence="7" id="KW-1185">Reference proteome</keyword>
<dbReference type="PANTHER" id="PTHR44329">
    <property type="entry name" value="SERINE/THREONINE-PROTEIN KINASE TNNI3K-RELATED"/>
    <property type="match status" value="1"/>
</dbReference>
<keyword evidence="3" id="KW-0418">Kinase</keyword>
<dbReference type="PANTHER" id="PTHR44329:SF288">
    <property type="entry name" value="MITOGEN-ACTIVATED PROTEIN KINASE KINASE KINASE 20"/>
    <property type="match status" value="1"/>
</dbReference>
<dbReference type="InterPro" id="IPR051681">
    <property type="entry name" value="Ser/Thr_Kinases-Pseudokinases"/>
</dbReference>
<keyword evidence="2" id="KW-0547">Nucleotide-binding</keyword>
<keyword evidence="4" id="KW-0067">ATP-binding</keyword>
<gene>
    <name evidence="6" type="ORF">C2G38_2210885</name>
</gene>
<evidence type="ECO:0000313" key="6">
    <source>
        <dbReference type="EMBL" id="RIB08723.1"/>
    </source>
</evidence>
<evidence type="ECO:0000313" key="7">
    <source>
        <dbReference type="Proteomes" id="UP000266673"/>
    </source>
</evidence>
<evidence type="ECO:0000256" key="2">
    <source>
        <dbReference type="ARBA" id="ARBA00022741"/>
    </source>
</evidence>
<proteinExistence type="predicted"/>
<accession>A0A397UMY4</accession>
<dbReference type="OrthoDB" id="4062651at2759"/>
<dbReference type="SUPFAM" id="SSF56112">
    <property type="entry name" value="Protein kinase-like (PK-like)"/>
    <property type="match status" value="1"/>
</dbReference>